<organism evidence="2 3">
    <name type="scientific">Penicillium hordei</name>
    <dbReference type="NCBI Taxonomy" id="40994"/>
    <lineage>
        <taxon>Eukaryota</taxon>
        <taxon>Fungi</taxon>
        <taxon>Dikarya</taxon>
        <taxon>Ascomycota</taxon>
        <taxon>Pezizomycotina</taxon>
        <taxon>Eurotiomycetes</taxon>
        <taxon>Eurotiomycetidae</taxon>
        <taxon>Eurotiales</taxon>
        <taxon>Aspergillaceae</taxon>
        <taxon>Penicillium</taxon>
    </lineage>
</organism>
<keyword evidence="3" id="KW-1185">Reference proteome</keyword>
<comment type="caution">
    <text evidence="2">The sequence shown here is derived from an EMBL/GenBank/DDBJ whole genome shotgun (WGS) entry which is preliminary data.</text>
</comment>
<dbReference type="GeneID" id="81591280"/>
<name>A0AAD6DUF7_9EURO</name>
<feature type="region of interest" description="Disordered" evidence="1">
    <location>
        <begin position="313"/>
        <end position="334"/>
    </location>
</feature>
<evidence type="ECO:0000313" key="3">
    <source>
        <dbReference type="Proteomes" id="UP001213799"/>
    </source>
</evidence>
<dbReference type="Proteomes" id="UP001213799">
    <property type="component" value="Unassembled WGS sequence"/>
</dbReference>
<evidence type="ECO:0000313" key="2">
    <source>
        <dbReference type="EMBL" id="KAJ5593080.1"/>
    </source>
</evidence>
<accession>A0AAD6DUF7</accession>
<dbReference type="EMBL" id="JAQJAE010000005">
    <property type="protein sequence ID" value="KAJ5593080.1"/>
    <property type="molecule type" value="Genomic_DNA"/>
</dbReference>
<dbReference type="RefSeq" id="XP_056749706.1">
    <property type="nucleotide sequence ID" value="XM_056901038.1"/>
</dbReference>
<evidence type="ECO:0000256" key="1">
    <source>
        <dbReference type="SAM" id="MobiDB-lite"/>
    </source>
</evidence>
<gene>
    <name evidence="2" type="ORF">N7537_009984</name>
</gene>
<reference evidence="2" key="2">
    <citation type="submission" date="2023-01" db="EMBL/GenBank/DDBJ databases">
        <authorList>
            <person name="Petersen C."/>
        </authorList>
    </citation>
    <scope>NUCLEOTIDE SEQUENCE</scope>
    <source>
        <strain evidence="2">IBT 12815</strain>
    </source>
</reference>
<proteinExistence type="predicted"/>
<sequence length="397" mass="44510">MTETLLSYLTTRNPNVYLFAKPQLSYTFNSDWDPVDSVREWTDFNYDTLHLRFRNELNRHVSPFDTARNCEAGGFNNIFDERGLSDLICMSIMGPVSAVLPSAFITSGGRVTHHVGCIPDWGAGKDEARDQFGKAKALVIGDTKFNWSSINAFNAVQNTRNGFYEDSTLIDTVRPIEQVQYYGAVYGCRYVYIISDQELVVMQLHLAPDPVRTSPRPQRTRLPPSHQRVTSSSTISRKLTDMSIDESCFKASIGLVEYKKIPWSATSGLTIKLALYCLVRLAAEDGNDLKTDYPRLTSQVEPSVTQLLPSTALPSVQPRGSIQTSSTVASTPQTSNETAAQYYNTTVVWNKARTGYIYKDNNSQWVFDDPTSNWKEIGGQIFKFQGAPPYARSSMPH</sequence>
<dbReference type="AlphaFoldDB" id="A0AAD6DUF7"/>
<reference evidence="2" key="1">
    <citation type="journal article" date="2023" name="IMA Fungus">
        <title>Comparative genomic study of the Penicillium genus elucidates a diverse pangenome and 15 lateral gene transfer events.</title>
        <authorList>
            <person name="Petersen C."/>
            <person name="Sorensen T."/>
            <person name="Nielsen M.R."/>
            <person name="Sondergaard T.E."/>
            <person name="Sorensen J.L."/>
            <person name="Fitzpatrick D.A."/>
            <person name="Frisvad J.C."/>
            <person name="Nielsen K.L."/>
        </authorList>
    </citation>
    <scope>NUCLEOTIDE SEQUENCE</scope>
    <source>
        <strain evidence="2">IBT 12815</strain>
    </source>
</reference>
<protein>
    <submittedName>
        <fullName evidence="2">Uncharacterized protein</fullName>
    </submittedName>
</protein>